<organism evidence="1 2">
    <name type="scientific">Agrocybe pediades</name>
    <dbReference type="NCBI Taxonomy" id="84607"/>
    <lineage>
        <taxon>Eukaryota</taxon>
        <taxon>Fungi</taxon>
        <taxon>Dikarya</taxon>
        <taxon>Basidiomycota</taxon>
        <taxon>Agaricomycotina</taxon>
        <taxon>Agaricomycetes</taxon>
        <taxon>Agaricomycetidae</taxon>
        <taxon>Agaricales</taxon>
        <taxon>Agaricineae</taxon>
        <taxon>Strophariaceae</taxon>
        <taxon>Agrocybe</taxon>
    </lineage>
</organism>
<evidence type="ECO:0000313" key="2">
    <source>
        <dbReference type="Proteomes" id="UP000521872"/>
    </source>
</evidence>
<keyword evidence="2" id="KW-1185">Reference proteome</keyword>
<comment type="caution">
    <text evidence="1">The sequence shown here is derived from an EMBL/GenBank/DDBJ whole genome shotgun (WGS) entry which is preliminary data.</text>
</comment>
<proteinExistence type="predicted"/>
<sequence length="380" mass="43240">MGTHYIDFLPNELLEEIFRVGASLPFPVDEEYPGRPLFSKLPTVLLPFTIAISQVCARWRAIAFHTPSLWAHIHLSRSLESHRRLRSDIGRSLDWVPTYLAQSAGLVLNVTLDTTRLPAEETIRLINGFSDRWQSFTLLVSHVGSLPSILPSLVSVGVPRLQSLSIEADIYREGIISYDPLIPFFVTSTPRLATIHLNGVYIAWNELPLANLLNLELYLTSRWPEFPRLREMFKASPMLQQLAIRDDIPTLLRHVQQPYTKPKIELSNLKYLKIQVYRVRNENADVAGLMGLFNMPMLEALAITGIRREEWIAVTRVYDLPLDPNWLSMRAAAMVPSNSRNGKAAHRPLTNSFPFLSSLDVVFTAPPRRPEARTSLRAFR</sequence>
<dbReference type="AlphaFoldDB" id="A0A8H4VHT7"/>
<dbReference type="Gene3D" id="1.20.1280.50">
    <property type="match status" value="1"/>
</dbReference>
<evidence type="ECO:0008006" key="3">
    <source>
        <dbReference type="Google" id="ProtNLM"/>
    </source>
</evidence>
<protein>
    <recommendedName>
        <fullName evidence="3">F-box domain-containing protein</fullName>
    </recommendedName>
</protein>
<reference evidence="1 2" key="1">
    <citation type="submission" date="2019-12" db="EMBL/GenBank/DDBJ databases">
        <authorList>
            <person name="Floudas D."/>
            <person name="Bentzer J."/>
            <person name="Ahren D."/>
            <person name="Johansson T."/>
            <person name="Persson P."/>
            <person name="Tunlid A."/>
        </authorList>
    </citation>
    <scope>NUCLEOTIDE SEQUENCE [LARGE SCALE GENOMIC DNA]</scope>
    <source>
        <strain evidence="1 2">CBS 102.39</strain>
    </source>
</reference>
<dbReference type="Proteomes" id="UP000521872">
    <property type="component" value="Unassembled WGS sequence"/>
</dbReference>
<evidence type="ECO:0000313" key="1">
    <source>
        <dbReference type="EMBL" id="KAF4609732.1"/>
    </source>
</evidence>
<name>A0A8H4VHT7_9AGAR</name>
<accession>A0A8H4VHT7</accession>
<dbReference type="EMBL" id="JAACJL010000060">
    <property type="protein sequence ID" value="KAF4609732.1"/>
    <property type="molecule type" value="Genomic_DNA"/>
</dbReference>
<gene>
    <name evidence="1" type="ORF">D9613_012014</name>
</gene>